<dbReference type="Pfam" id="PF07324">
    <property type="entry name" value="DGCR6"/>
    <property type="match status" value="1"/>
</dbReference>
<keyword evidence="3" id="KW-1185">Reference proteome</keyword>
<dbReference type="AlphaFoldDB" id="A0A7I8V3U1"/>
<dbReference type="Proteomes" id="UP000549394">
    <property type="component" value="Unassembled WGS sequence"/>
</dbReference>
<dbReference type="EMBL" id="CAJFCJ010000001">
    <property type="protein sequence ID" value="CAD5110821.1"/>
    <property type="molecule type" value="Genomic_DNA"/>
</dbReference>
<dbReference type="PANTHER" id="PTHR13054:SF2">
    <property type="entry name" value="PROTEIN DGCR6"/>
    <property type="match status" value="1"/>
</dbReference>
<dbReference type="OrthoDB" id="21617at2759"/>
<evidence type="ECO:0000256" key="1">
    <source>
        <dbReference type="ARBA" id="ARBA00005939"/>
    </source>
</evidence>
<evidence type="ECO:0000313" key="2">
    <source>
        <dbReference type="EMBL" id="CAD5110821.1"/>
    </source>
</evidence>
<dbReference type="InterPro" id="IPR010849">
    <property type="entry name" value="Gonadal"/>
</dbReference>
<comment type="similarity">
    <text evidence="1">Belongs to the gonadal family.</text>
</comment>
<name>A0A7I8V3U1_9ANNE</name>
<comment type="caution">
    <text evidence="2">The sequence shown here is derived from an EMBL/GenBank/DDBJ whole genome shotgun (WGS) entry which is preliminary data.</text>
</comment>
<protein>
    <submittedName>
        <fullName evidence="2">Uncharacterized protein</fullName>
    </submittedName>
</protein>
<proteinExistence type="inferred from homology"/>
<evidence type="ECO:0000313" key="3">
    <source>
        <dbReference type="Proteomes" id="UP000549394"/>
    </source>
</evidence>
<dbReference type="PANTHER" id="PTHR13054">
    <property type="entry name" value="DIGEORGE SYNDROME CRITICAL REGION 6 DGCR6 FAMILY MEMBER"/>
    <property type="match status" value="1"/>
</dbReference>
<sequence length="176" mass="20544">MHTSFLNKLNEYKMEVGSDIQQRLTDELLSGLASSLLNDSVFEICRTLREVQHLEEKNLFSSRVKMVNEQVVSKQEVISKHREKIQSCLSEPENLQAVQAQCEKEAKEFDLKCEDELKKKDMRIIMELDQKVMDQQVTLEKLGIPGFYVTNKEIEMQVQMCLLEFILKLQNSQEND</sequence>
<organism evidence="2 3">
    <name type="scientific">Dimorphilus gyrociliatus</name>
    <dbReference type="NCBI Taxonomy" id="2664684"/>
    <lineage>
        <taxon>Eukaryota</taxon>
        <taxon>Metazoa</taxon>
        <taxon>Spiralia</taxon>
        <taxon>Lophotrochozoa</taxon>
        <taxon>Annelida</taxon>
        <taxon>Polychaeta</taxon>
        <taxon>Polychaeta incertae sedis</taxon>
        <taxon>Dinophilidae</taxon>
        <taxon>Dimorphilus</taxon>
    </lineage>
</organism>
<gene>
    <name evidence="2" type="ORF">DGYR_LOCUS181</name>
</gene>
<reference evidence="2 3" key="1">
    <citation type="submission" date="2020-08" db="EMBL/GenBank/DDBJ databases">
        <authorList>
            <person name="Hejnol A."/>
        </authorList>
    </citation>
    <scope>NUCLEOTIDE SEQUENCE [LARGE SCALE GENOMIC DNA]</scope>
</reference>
<accession>A0A7I8V3U1</accession>